<dbReference type="Pfam" id="PF00639">
    <property type="entry name" value="Rotamase"/>
    <property type="match status" value="1"/>
</dbReference>
<evidence type="ECO:0000313" key="13">
    <source>
        <dbReference type="Proteomes" id="UP000515292"/>
    </source>
</evidence>
<evidence type="ECO:0000256" key="7">
    <source>
        <dbReference type="ARBA" id="ARBA00030642"/>
    </source>
</evidence>
<keyword evidence="5" id="KW-0143">Chaperone</keyword>
<accession>A0A7G5IJN9</accession>
<sequence length="443" mass="48039">MTVKWVGAALLALVSATAGAQEVAALSSPRNSIMQLPELRVLGTIDPNVRKATAIVNGDIITDTDIEQRLNLVLIANQGKVDAEERERLRLQVMRNLIDEKLQIQEAATHDVKVSDAEVNNAYNRVAANFRQSMEAFEAFLRAGGSSPQSIRQQIRGEIAWSRLLRKRVEPFINVGDDEVQGVIKRLESAKGKQEYRVGEIFLSATPETQAAVLADAGRIVQQIRGGASFVAYARQFSESSTAPVGGDLGWVRAEQLSPELAAIVPNLARGAVSDPAIVKGGVTIVALIDQRQVLSADPLDAMLSLKQLSIPLKPDTSEAEARAMVTDIQAKTQSMGGCGRAEAVAKDIGASVTANDQLRIRDLPPPLQEILKTLPVGGATPPFGSQRDGLRVLVLCGRDDSQTASKLPSFDEVYGQMNEERVSMAARRYLRDLRRDAIIDYQ</sequence>
<dbReference type="RefSeq" id="WP_182297404.1">
    <property type="nucleotide sequence ID" value="NZ_CP059851.1"/>
</dbReference>
<dbReference type="AlphaFoldDB" id="A0A7G5IJN9"/>
<keyword evidence="3" id="KW-0574">Periplasm</keyword>
<keyword evidence="6 9" id="KW-0413">Isomerase</keyword>
<dbReference type="GO" id="GO:0003755">
    <property type="term" value="F:peptidyl-prolyl cis-trans isomerase activity"/>
    <property type="evidence" value="ECO:0007669"/>
    <property type="project" value="UniProtKB-KW"/>
</dbReference>
<dbReference type="SUPFAM" id="SSF54534">
    <property type="entry name" value="FKBP-like"/>
    <property type="match status" value="2"/>
</dbReference>
<feature type="signal peptide" evidence="10">
    <location>
        <begin position="1"/>
        <end position="20"/>
    </location>
</feature>
<dbReference type="PANTHER" id="PTHR47637">
    <property type="entry name" value="CHAPERONE SURA"/>
    <property type="match status" value="1"/>
</dbReference>
<dbReference type="PROSITE" id="PS50198">
    <property type="entry name" value="PPIC_PPIASE_2"/>
    <property type="match status" value="1"/>
</dbReference>
<evidence type="ECO:0000313" key="12">
    <source>
        <dbReference type="EMBL" id="QMW23581.1"/>
    </source>
</evidence>
<dbReference type="InterPro" id="IPR015391">
    <property type="entry name" value="SurA_N"/>
</dbReference>
<dbReference type="PANTHER" id="PTHR47637:SF1">
    <property type="entry name" value="CHAPERONE SURA"/>
    <property type="match status" value="1"/>
</dbReference>
<feature type="chain" id="PRO_5028797465" description="Parvulin-like PPIase" evidence="10">
    <location>
        <begin position="21"/>
        <end position="443"/>
    </location>
</feature>
<dbReference type="EMBL" id="CP059851">
    <property type="protein sequence ID" value="QMW23581.1"/>
    <property type="molecule type" value="Genomic_DNA"/>
</dbReference>
<evidence type="ECO:0000259" key="11">
    <source>
        <dbReference type="PROSITE" id="PS50198"/>
    </source>
</evidence>
<feature type="domain" description="PpiC" evidence="11">
    <location>
        <begin position="193"/>
        <end position="290"/>
    </location>
</feature>
<dbReference type="InterPro" id="IPR046357">
    <property type="entry name" value="PPIase_dom_sf"/>
</dbReference>
<evidence type="ECO:0000256" key="6">
    <source>
        <dbReference type="ARBA" id="ARBA00023235"/>
    </source>
</evidence>
<evidence type="ECO:0000256" key="1">
    <source>
        <dbReference type="ARBA" id="ARBA00018370"/>
    </source>
</evidence>
<organism evidence="12 13">
    <name type="scientific">Sandaracinobacteroides saxicola</name>
    <dbReference type="NCBI Taxonomy" id="2759707"/>
    <lineage>
        <taxon>Bacteria</taxon>
        <taxon>Pseudomonadati</taxon>
        <taxon>Pseudomonadota</taxon>
        <taxon>Alphaproteobacteria</taxon>
        <taxon>Sphingomonadales</taxon>
        <taxon>Sphingosinicellaceae</taxon>
        <taxon>Sandaracinobacteroides</taxon>
    </lineage>
</organism>
<dbReference type="InterPro" id="IPR000297">
    <property type="entry name" value="PPIase_PpiC"/>
</dbReference>
<evidence type="ECO:0000256" key="9">
    <source>
        <dbReference type="PROSITE-ProRule" id="PRU00278"/>
    </source>
</evidence>
<evidence type="ECO:0000256" key="4">
    <source>
        <dbReference type="ARBA" id="ARBA00023110"/>
    </source>
</evidence>
<protein>
    <recommendedName>
        <fullName evidence="1">Parvulin-like PPIase</fullName>
    </recommendedName>
    <alternativeName>
        <fullName evidence="7">Peptidyl-prolyl cis-trans isomerase plp</fullName>
    </alternativeName>
    <alternativeName>
        <fullName evidence="8">Rotamase plp</fullName>
    </alternativeName>
</protein>
<dbReference type="InterPro" id="IPR050280">
    <property type="entry name" value="OMP_Chaperone_SurA"/>
</dbReference>
<reference evidence="12 13" key="1">
    <citation type="submission" date="2020-07" db="EMBL/GenBank/DDBJ databases">
        <title>Complete genome sequence for Sandaracinobacter sp. M6.</title>
        <authorList>
            <person name="Tang Y."/>
            <person name="Liu Q."/>
            <person name="Guo Z."/>
            <person name="Lei P."/>
            <person name="Huang B."/>
        </authorList>
    </citation>
    <scope>NUCLEOTIDE SEQUENCE [LARGE SCALE GENOMIC DNA]</scope>
    <source>
        <strain evidence="12 13">M6</strain>
    </source>
</reference>
<keyword evidence="13" id="KW-1185">Reference proteome</keyword>
<gene>
    <name evidence="12" type="ORF">H3309_03540</name>
</gene>
<dbReference type="KEGG" id="sand:H3309_03540"/>
<dbReference type="InterPro" id="IPR027304">
    <property type="entry name" value="Trigger_fact/SurA_dom_sf"/>
</dbReference>
<dbReference type="Gene3D" id="1.10.4030.10">
    <property type="entry name" value="Porin chaperone SurA, peptide-binding domain"/>
    <property type="match status" value="1"/>
</dbReference>
<dbReference type="Pfam" id="PF09312">
    <property type="entry name" value="SurA_N"/>
    <property type="match status" value="1"/>
</dbReference>
<dbReference type="Gene3D" id="3.10.50.40">
    <property type="match status" value="1"/>
</dbReference>
<keyword evidence="4 9" id="KW-0697">Rotamase</keyword>
<evidence type="ECO:0000256" key="3">
    <source>
        <dbReference type="ARBA" id="ARBA00022764"/>
    </source>
</evidence>
<keyword evidence="2 10" id="KW-0732">Signal</keyword>
<name>A0A7G5IJN9_9SPHN</name>
<evidence type="ECO:0000256" key="10">
    <source>
        <dbReference type="SAM" id="SignalP"/>
    </source>
</evidence>
<evidence type="ECO:0000256" key="8">
    <source>
        <dbReference type="ARBA" id="ARBA00031484"/>
    </source>
</evidence>
<proteinExistence type="predicted"/>
<evidence type="ECO:0000256" key="2">
    <source>
        <dbReference type="ARBA" id="ARBA00022729"/>
    </source>
</evidence>
<dbReference type="Proteomes" id="UP000515292">
    <property type="component" value="Chromosome"/>
</dbReference>
<dbReference type="SUPFAM" id="SSF109998">
    <property type="entry name" value="Triger factor/SurA peptide-binding domain-like"/>
    <property type="match status" value="1"/>
</dbReference>
<evidence type="ECO:0000256" key="5">
    <source>
        <dbReference type="ARBA" id="ARBA00023186"/>
    </source>
</evidence>